<accession>A0ABM8ED89</accession>
<evidence type="ECO:0000313" key="5">
    <source>
        <dbReference type="Proteomes" id="UP001317629"/>
    </source>
</evidence>
<evidence type="ECO:0000256" key="1">
    <source>
        <dbReference type="SAM" id="MobiDB-lite"/>
    </source>
</evidence>
<proteinExistence type="predicted"/>
<dbReference type="InterPro" id="IPR019223">
    <property type="entry name" value="DUF2147"/>
</dbReference>
<keyword evidence="2" id="KW-0732">Signal</keyword>
<dbReference type="Gene3D" id="2.40.128.520">
    <property type="match status" value="1"/>
</dbReference>
<dbReference type="PANTHER" id="PTHR36919:SF2">
    <property type="entry name" value="BLL6627 PROTEIN"/>
    <property type="match status" value="1"/>
</dbReference>
<feature type="domain" description="DUF2147" evidence="3">
    <location>
        <begin position="40"/>
        <end position="135"/>
    </location>
</feature>
<feature type="chain" id="PRO_5046216114" description="DUF2147 domain-containing protein" evidence="2">
    <location>
        <begin position="30"/>
        <end position="161"/>
    </location>
</feature>
<reference evidence="4 5" key="1">
    <citation type="journal article" date="2023" name="Int. J. Syst. Evol. Microbiol.">
        <title>Methylocystis iwaonis sp. nov., a type II methane-oxidizing bacterium from surface soil of a rice paddy field in Japan, and emended description of the genus Methylocystis (ex Whittenbury et al. 1970) Bowman et al. 1993.</title>
        <authorList>
            <person name="Kaise H."/>
            <person name="Sawadogo J.B."/>
            <person name="Alam M.S."/>
            <person name="Ueno C."/>
            <person name="Dianou D."/>
            <person name="Shinjo R."/>
            <person name="Asakawa S."/>
        </authorList>
    </citation>
    <scope>NUCLEOTIDE SEQUENCE [LARGE SCALE GENOMIC DNA]</scope>
    <source>
        <strain evidence="4 5">SS37A-Re</strain>
    </source>
</reference>
<evidence type="ECO:0000259" key="3">
    <source>
        <dbReference type="Pfam" id="PF09917"/>
    </source>
</evidence>
<feature type="compositionally biased region" description="Basic and acidic residues" evidence="1">
    <location>
        <begin position="150"/>
        <end position="161"/>
    </location>
</feature>
<keyword evidence="5" id="KW-1185">Reference proteome</keyword>
<name>A0ABM8ED89_9HYPH</name>
<dbReference type="RefSeq" id="WP_281929517.1">
    <property type="nucleotide sequence ID" value="NZ_AP027142.1"/>
</dbReference>
<organism evidence="4 5">
    <name type="scientific">Methylocystis iwaonis</name>
    <dbReference type="NCBI Taxonomy" id="2885079"/>
    <lineage>
        <taxon>Bacteria</taxon>
        <taxon>Pseudomonadati</taxon>
        <taxon>Pseudomonadota</taxon>
        <taxon>Alphaproteobacteria</taxon>
        <taxon>Hyphomicrobiales</taxon>
        <taxon>Methylocystaceae</taxon>
        <taxon>Methylocystis</taxon>
    </lineage>
</organism>
<protein>
    <recommendedName>
        <fullName evidence="3">DUF2147 domain-containing protein</fullName>
    </recommendedName>
</protein>
<dbReference type="EMBL" id="AP027142">
    <property type="protein sequence ID" value="BDV35986.1"/>
    <property type="molecule type" value="Genomic_DNA"/>
</dbReference>
<feature type="signal peptide" evidence="2">
    <location>
        <begin position="1"/>
        <end position="29"/>
    </location>
</feature>
<dbReference type="PANTHER" id="PTHR36919">
    <property type="entry name" value="BLR1215 PROTEIN"/>
    <property type="match status" value="1"/>
</dbReference>
<gene>
    <name evidence="4" type="ORF">SS37A_35150</name>
</gene>
<dbReference type="Proteomes" id="UP001317629">
    <property type="component" value="Chromosome"/>
</dbReference>
<dbReference type="Pfam" id="PF09917">
    <property type="entry name" value="DUF2147"/>
    <property type="match status" value="1"/>
</dbReference>
<evidence type="ECO:0000313" key="4">
    <source>
        <dbReference type="EMBL" id="BDV35986.1"/>
    </source>
</evidence>
<sequence>MKRIPVFDLFTRLVPAAAALALLAAPAGAVAPHDPNDPHGVWLRPEGGEQFSFYDCGAQLCAKLISVEKAEDQKSIGTVILRGATKSGPNEWKGKLYNAQDGKIYDGSITIKSANELRLKGCLWGILCSGETWTRVSAAPATKPQAALEPRAKEARAASAE</sequence>
<evidence type="ECO:0000256" key="2">
    <source>
        <dbReference type="SAM" id="SignalP"/>
    </source>
</evidence>
<feature type="region of interest" description="Disordered" evidence="1">
    <location>
        <begin position="142"/>
        <end position="161"/>
    </location>
</feature>